<organism evidence="3 4">
    <name type="scientific">Ziziphus jujuba var. spinosa</name>
    <dbReference type="NCBI Taxonomy" id="714518"/>
    <lineage>
        <taxon>Eukaryota</taxon>
        <taxon>Viridiplantae</taxon>
        <taxon>Streptophyta</taxon>
        <taxon>Embryophyta</taxon>
        <taxon>Tracheophyta</taxon>
        <taxon>Spermatophyta</taxon>
        <taxon>Magnoliopsida</taxon>
        <taxon>eudicotyledons</taxon>
        <taxon>Gunneridae</taxon>
        <taxon>Pentapetalae</taxon>
        <taxon>rosids</taxon>
        <taxon>fabids</taxon>
        <taxon>Rosales</taxon>
        <taxon>Rhamnaceae</taxon>
        <taxon>Paliureae</taxon>
        <taxon>Ziziphus</taxon>
    </lineage>
</organism>
<dbReference type="GO" id="GO:0008356">
    <property type="term" value="P:asymmetric cell division"/>
    <property type="evidence" value="ECO:0007669"/>
    <property type="project" value="InterPro"/>
</dbReference>
<feature type="domain" description="Ig-like" evidence="2">
    <location>
        <begin position="329"/>
        <end position="400"/>
    </location>
</feature>
<evidence type="ECO:0000313" key="4">
    <source>
        <dbReference type="Proteomes" id="UP000813462"/>
    </source>
</evidence>
<dbReference type="AlphaFoldDB" id="A0A978V7T2"/>
<evidence type="ECO:0000313" key="3">
    <source>
        <dbReference type="EMBL" id="KAH7523967.1"/>
    </source>
</evidence>
<evidence type="ECO:0000259" key="2">
    <source>
        <dbReference type="PROSITE" id="PS50835"/>
    </source>
</evidence>
<evidence type="ECO:0000256" key="1">
    <source>
        <dbReference type="SAM" id="Coils"/>
    </source>
</evidence>
<dbReference type="PROSITE" id="PS50835">
    <property type="entry name" value="IG_LIKE"/>
    <property type="match status" value="1"/>
</dbReference>
<comment type="caution">
    <text evidence="3">The sequence shown here is derived from an EMBL/GenBank/DDBJ whole genome shotgun (WGS) entry which is preliminary data.</text>
</comment>
<accession>A0A978V7T2</accession>
<protein>
    <recommendedName>
        <fullName evidence="2">Ig-like domain-containing protein</fullName>
    </recommendedName>
</protein>
<proteinExistence type="predicted"/>
<name>A0A978V7T2_ZIZJJ</name>
<reference evidence="3" key="1">
    <citation type="journal article" date="2021" name="Front. Plant Sci.">
        <title>Chromosome-Scale Genome Assembly for Chinese Sour Jujube and Insights Into Its Genome Evolution and Domestication Signature.</title>
        <authorList>
            <person name="Shen L.-Y."/>
            <person name="Luo H."/>
            <person name="Wang X.-L."/>
            <person name="Wang X.-M."/>
            <person name="Qiu X.-J."/>
            <person name="Liu H."/>
            <person name="Zhou S.-S."/>
            <person name="Jia K.-H."/>
            <person name="Nie S."/>
            <person name="Bao Y.-T."/>
            <person name="Zhang R.-G."/>
            <person name="Yun Q.-Z."/>
            <person name="Chai Y.-H."/>
            <person name="Lu J.-Y."/>
            <person name="Li Y."/>
            <person name="Zhao S.-W."/>
            <person name="Mao J.-F."/>
            <person name="Jia S.-G."/>
            <person name="Mao Y.-M."/>
        </authorList>
    </citation>
    <scope>NUCLEOTIDE SEQUENCE</scope>
    <source>
        <strain evidence="3">AT0</strain>
        <tissue evidence="3">Leaf</tissue>
    </source>
</reference>
<sequence>MKKKDNKLTKLFYKTLTLDSSNSRHLRIADIIAADEEQQNDGDGDGSLQMSGVDEPRRVWSVRLQCTSPRRIIARCLALLRRDKERKGILVRSRSEKREKRVVEMGAGCLRTSRSMKTLTGGESAFSATEGEDSERYRNAASFNLGIGCGLLYLVAASKNELTKMAKLRTEMENLLKNVREELQKMNMNAPLKPIEPPNGKFSYPSIDDIQEGSNSNGHLQLQLHSNDIQPCVLPKLETDLVSDESSDCIVKYEQKHCTVGMDELEAELEAELERLQLNLDTEHSSKRPPLPRSKAIADATPAISQSLNSGEVIDPQAADSEANYGVSPIEVERRLHELVECRQQERIKELEAALECAINELEEKEIEVSWWKDTARLVSQHIPTTSRQISHRDPKLFAC</sequence>
<dbReference type="OrthoDB" id="1192207at2759"/>
<dbReference type="PANTHER" id="PTHR33476">
    <property type="entry name" value="EMB|CAB62613.1"/>
    <property type="match status" value="1"/>
</dbReference>
<keyword evidence="1" id="KW-0175">Coiled coil</keyword>
<gene>
    <name evidence="3" type="ORF">FEM48_Zijuj06G0068300</name>
</gene>
<dbReference type="PANTHER" id="PTHR33476:SF22">
    <property type="entry name" value="PROTEIN POLAR LOCALIZATION DURING ASYMMETRIC DIVISION AND REDISTRIBUTION"/>
    <property type="match status" value="1"/>
</dbReference>
<dbReference type="EMBL" id="JAEACU010000006">
    <property type="protein sequence ID" value="KAH7523967.1"/>
    <property type="molecule type" value="Genomic_DNA"/>
</dbReference>
<dbReference type="Proteomes" id="UP000813462">
    <property type="component" value="Unassembled WGS sequence"/>
</dbReference>
<dbReference type="InterPro" id="IPR007110">
    <property type="entry name" value="Ig-like_dom"/>
</dbReference>
<feature type="coiled-coil region" evidence="1">
    <location>
        <begin position="158"/>
        <end position="189"/>
    </location>
</feature>
<dbReference type="InterPro" id="IPR040348">
    <property type="entry name" value="POLAR-like"/>
</dbReference>